<accession>A0AAU8MJV8</accession>
<proteinExistence type="predicted"/>
<dbReference type="SUPFAM" id="SSF69796">
    <property type="entry name" value="Thymidylate synthase-complementing protein Thy1"/>
    <property type="match status" value="1"/>
</dbReference>
<reference evidence="1" key="1">
    <citation type="submission" date="2024-06" db="EMBL/GenBank/DDBJ databases">
        <title>Intestivirid acquisition increases across infancy in a wild primate population.</title>
        <authorList>
            <person name="Schneider-Creas I.A."/>
            <person name="Moya I.L."/>
            <person name="Chiou K.L."/>
            <person name="Baniel A."/>
            <person name="Azanaw Haile A."/>
            <person name="Kebede F."/>
            <person name="Abebe B."/>
            <person name="Snyder-Mackler N."/>
            <person name="Varsani A."/>
        </authorList>
    </citation>
    <scope>NUCLEOTIDE SEQUENCE</scope>
    <source>
        <strain evidence="1">Int_RNL_2018_0288_CRY</strain>
    </source>
</reference>
<dbReference type="InterPro" id="IPR036098">
    <property type="entry name" value="Thymidylate_synthase_ThyX_sf"/>
</dbReference>
<name>A0AAU8MJV8_9CAUD</name>
<dbReference type="Gene3D" id="3.30.1360.170">
    <property type="match status" value="1"/>
</dbReference>
<dbReference type="GO" id="GO:0006231">
    <property type="term" value="P:dTMP biosynthetic process"/>
    <property type="evidence" value="ECO:0007669"/>
    <property type="project" value="InterPro"/>
</dbReference>
<dbReference type="EMBL" id="PP965500">
    <property type="protein sequence ID" value="XCO00610.1"/>
    <property type="molecule type" value="Genomic_DNA"/>
</dbReference>
<sequence>MKIDFPEVSIWKQDNELIHIARCARVCYASEGNGLKLVNILWDNNHRSMFRHAGVYYIIPEKLVLPFEAYKDVMIILEEGKYYVSTNRQTANEWFDCKYKKYEIPIEEAKQNEVFVKYKMIRYTFCIQTGIDITRELNRKSPNNIAEQSTRYIDFNKKIGIIYKYCHWMKNLSLYKLILVNLICKVGELLYKISRSKYGLNLSPEDARWCLFLDTMSKVVYTYTVKDWEYIINLRLFDYTGKAHPDAKVVASSIKKNLEKEGYEIINIKDCQP</sequence>
<dbReference type="Pfam" id="PF02511">
    <property type="entry name" value="Thy1"/>
    <property type="match status" value="1"/>
</dbReference>
<dbReference type="GO" id="GO:0050797">
    <property type="term" value="F:thymidylate synthase (FAD) activity"/>
    <property type="evidence" value="ECO:0007669"/>
    <property type="project" value="InterPro"/>
</dbReference>
<protein>
    <submittedName>
        <fullName evidence="1">ThyX</fullName>
    </submittedName>
</protein>
<organism evidence="1">
    <name type="scientific">Geladintestivirus 2</name>
    <dbReference type="NCBI Taxonomy" id="3233134"/>
    <lineage>
        <taxon>Viruses</taxon>
        <taxon>Duplodnaviria</taxon>
        <taxon>Heunggongvirae</taxon>
        <taxon>Uroviricota</taxon>
        <taxon>Caudoviricetes</taxon>
        <taxon>Crassvirales</taxon>
    </lineage>
</organism>
<evidence type="ECO:0000313" key="1">
    <source>
        <dbReference type="EMBL" id="XCO00610.1"/>
    </source>
</evidence>
<dbReference type="GO" id="GO:0050660">
    <property type="term" value="F:flavin adenine dinucleotide binding"/>
    <property type="evidence" value="ECO:0007669"/>
    <property type="project" value="InterPro"/>
</dbReference>
<dbReference type="InterPro" id="IPR003669">
    <property type="entry name" value="Thymidylate_synthase_ThyX"/>
</dbReference>